<dbReference type="EMBL" id="JBHRYQ010000001">
    <property type="protein sequence ID" value="MFC3811648.1"/>
    <property type="molecule type" value="Genomic_DNA"/>
</dbReference>
<dbReference type="InterPro" id="IPR036388">
    <property type="entry name" value="WH-like_DNA-bd_sf"/>
</dbReference>
<dbReference type="Pfam" id="PF08281">
    <property type="entry name" value="Sigma70_r4_2"/>
    <property type="match status" value="1"/>
</dbReference>
<feature type="domain" description="HTH luxR-type" evidence="1">
    <location>
        <begin position="1"/>
        <end position="45"/>
    </location>
</feature>
<proteinExistence type="predicted"/>
<evidence type="ECO:0000313" key="2">
    <source>
        <dbReference type="EMBL" id="MFC3811648.1"/>
    </source>
</evidence>
<dbReference type="SUPFAM" id="SSF46894">
    <property type="entry name" value="C-terminal effector domain of the bipartite response regulators"/>
    <property type="match status" value="1"/>
</dbReference>
<evidence type="ECO:0000259" key="1">
    <source>
        <dbReference type="PROSITE" id="PS50043"/>
    </source>
</evidence>
<dbReference type="RefSeq" id="WP_379838485.1">
    <property type="nucleotide sequence ID" value="NZ_JBHRYQ010000001.1"/>
</dbReference>
<dbReference type="InterPro" id="IPR016032">
    <property type="entry name" value="Sig_transdc_resp-reg_C-effctor"/>
</dbReference>
<accession>A0ABV7Z0B2</accession>
<gene>
    <name evidence="2" type="ORF">ACFOOI_13380</name>
</gene>
<organism evidence="2 3">
    <name type="scientific">Lacihabitans lacunae</name>
    <dbReference type="NCBI Taxonomy" id="1028214"/>
    <lineage>
        <taxon>Bacteria</taxon>
        <taxon>Pseudomonadati</taxon>
        <taxon>Bacteroidota</taxon>
        <taxon>Cytophagia</taxon>
        <taxon>Cytophagales</taxon>
        <taxon>Leadbetterellaceae</taxon>
        <taxon>Lacihabitans</taxon>
    </lineage>
</organism>
<protein>
    <submittedName>
        <fullName evidence="2">Helix-turn-helix transcriptional regulator</fullName>
    </submittedName>
</protein>
<dbReference type="Proteomes" id="UP001595616">
    <property type="component" value="Unassembled WGS sequence"/>
</dbReference>
<dbReference type="InterPro" id="IPR000792">
    <property type="entry name" value="Tscrpt_reg_LuxR_C"/>
</dbReference>
<evidence type="ECO:0000313" key="3">
    <source>
        <dbReference type="Proteomes" id="UP001595616"/>
    </source>
</evidence>
<comment type="caution">
    <text evidence="2">The sequence shown here is derived from an EMBL/GenBank/DDBJ whole genome shotgun (WGS) entry which is preliminary data.</text>
</comment>
<keyword evidence="3" id="KW-1185">Reference proteome</keyword>
<sequence>MNLSTKEIAQLLNITIRSVELKRYRLRKKLGISSDENLNDLMMSI</sequence>
<dbReference type="InterPro" id="IPR013249">
    <property type="entry name" value="RNA_pol_sigma70_r4_t2"/>
</dbReference>
<dbReference type="Gene3D" id="1.10.10.10">
    <property type="entry name" value="Winged helix-like DNA-binding domain superfamily/Winged helix DNA-binding domain"/>
    <property type="match status" value="1"/>
</dbReference>
<name>A0ABV7Z0B2_9BACT</name>
<dbReference type="PROSITE" id="PS50043">
    <property type="entry name" value="HTH_LUXR_2"/>
    <property type="match status" value="1"/>
</dbReference>
<reference evidence="3" key="1">
    <citation type="journal article" date="2019" name="Int. J. Syst. Evol. Microbiol.">
        <title>The Global Catalogue of Microorganisms (GCM) 10K type strain sequencing project: providing services to taxonomists for standard genome sequencing and annotation.</title>
        <authorList>
            <consortium name="The Broad Institute Genomics Platform"/>
            <consortium name="The Broad Institute Genome Sequencing Center for Infectious Disease"/>
            <person name="Wu L."/>
            <person name="Ma J."/>
        </authorList>
    </citation>
    <scope>NUCLEOTIDE SEQUENCE [LARGE SCALE GENOMIC DNA]</scope>
    <source>
        <strain evidence="3">CECT 7956</strain>
    </source>
</reference>